<dbReference type="Proteomes" id="UP000042394">
    <property type="component" value="Unassembled WGS sequence"/>
</dbReference>
<dbReference type="Proteomes" id="UP000041314">
    <property type="component" value="Unassembled WGS sequence"/>
</dbReference>
<sequence length="43" mass="4990">MKLKTANAIRIMTYRHHHAVEMGVNGQPGRNITADQRMITRDR</sequence>
<gene>
    <name evidence="1" type="ORF">ERS008198_00799</name>
    <name evidence="2" type="ORF">ERS008207_01811</name>
</gene>
<evidence type="ECO:0000313" key="2">
    <source>
        <dbReference type="EMBL" id="CNU09241.1"/>
    </source>
</evidence>
<protein>
    <submittedName>
        <fullName evidence="2">Uncharacterized protein</fullName>
    </submittedName>
</protein>
<name>A0A655CFD9_SALET</name>
<evidence type="ECO:0000313" key="1">
    <source>
        <dbReference type="EMBL" id="CNT72225.1"/>
    </source>
</evidence>
<reference evidence="3 4" key="1">
    <citation type="submission" date="2015-03" db="EMBL/GenBank/DDBJ databases">
        <authorList>
            <consortium name="Pathogen Informatics"/>
        </authorList>
    </citation>
    <scope>NUCLEOTIDE SEQUENCE [LARGE SCALE GENOMIC DNA]</scope>
    <source>
        <strain evidence="1 3">A1104</strain>
        <strain evidence="2 4">D4891</strain>
    </source>
</reference>
<accession>A0A655CFD9</accession>
<organism evidence="2 4">
    <name type="scientific">Salmonella enterica subsp. enterica serovar Bovismorbificans</name>
    <dbReference type="NCBI Taxonomy" id="58097"/>
    <lineage>
        <taxon>Bacteria</taxon>
        <taxon>Pseudomonadati</taxon>
        <taxon>Pseudomonadota</taxon>
        <taxon>Gammaproteobacteria</taxon>
        <taxon>Enterobacterales</taxon>
        <taxon>Enterobacteriaceae</taxon>
        <taxon>Salmonella</taxon>
    </lineage>
</organism>
<evidence type="ECO:0000313" key="4">
    <source>
        <dbReference type="Proteomes" id="UP000042394"/>
    </source>
</evidence>
<dbReference type="AlphaFoldDB" id="A0A655CFD9"/>
<evidence type="ECO:0000313" key="3">
    <source>
        <dbReference type="Proteomes" id="UP000041314"/>
    </source>
</evidence>
<dbReference type="EMBL" id="CQPD01000015">
    <property type="protein sequence ID" value="CNU09241.1"/>
    <property type="molecule type" value="Genomic_DNA"/>
</dbReference>
<dbReference type="EMBL" id="CQPA01000004">
    <property type="protein sequence ID" value="CNT72225.1"/>
    <property type="molecule type" value="Genomic_DNA"/>
</dbReference>
<proteinExistence type="predicted"/>